<gene>
    <name evidence="1" type="ORF">MERR_LOCUS42845</name>
</gene>
<keyword evidence="2" id="KW-1185">Reference proteome</keyword>
<proteinExistence type="predicted"/>
<accession>A0A6D2KR52</accession>
<protein>
    <submittedName>
        <fullName evidence="1">Uncharacterized protein</fullName>
    </submittedName>
</protein>
<evidence type="ECO:0000313" key="1">
    <source>
        <dbReference type="EMBL" id="CAA7055609.1"/>
    </source>
</evidence>
<organism evidence="1 2">
    <name type="scientific">Microthlaspi erraticum</name>
    <dbReference type="NCBI Taxonomy" id="1685480"/>
    <lineage>
        <taxon>Eukaryota</taxon>
        <taxon>Viridiplantae</taxon>
        <taxon>Streptophyta</taxon>
        <taxon>Embryophyta</taxon>
        <taxon>Tracheophyta</taxon>
        <taxon>Spermatophyta</taxon>
        <taxon>Magnoliopsida</taxon>
        <taxon>eudicotyledons</taxon>
        <taxon>Gunneridae</taxon>
        <taxon>Pentapetalae</taxon>
        <taxon>rosids</taxon>
        <taxon>malvids</taxon>
        <taxon>Brassicales</taxon>
        <taxon>Brassicaceae</taxon>
        <taxon>Coluteocarpeae</taxon>
        <taxon>Microthlaspi</taxon>
    </lineage>
</organism>
<sequence>MLLSLVAGYVLSSSLILQESHLLVRTTFFFGGSELEISFSPSVYSPSRRKSTHAKTILKSMEASKVPKRYQVALLIGGLYICGKVGWESVMRMGICTRELFFYETIKYMYPPPCCYTLDSSMKLQYIKDET</sequence>
<dbReference type="EMBL" id="CACVBM020001607">
    <property type="protein sequence ID" value="CAA7055609.1"/>
    <property type="molecule type" value="Genomic_DNA"/>
</dbReference>
<name>A0A6D2KR52_9BRAS</name>
<evidence type="ECO:0000313" key="2">
    <source>
        <dbReference type="Proteomes" id="UP000467841"/>
    </source>
</evidence>
<dbReference type="AlphaFoldDB" id="A0A6D2KR52"/>
<reference evidence="1" key="1">
    <citation type="submission" date="2020-01" db="EMBL/GenBank/DDBJ databases">
        <authorList>
            <person name="Mishra B."/>
        </authorList>
    </citation>
    <scope>NUCLEOTIDE SEQUENCE [LARGE SCALE GENOMIC DNA]</scope>
</reference>
<dbReference type="Proteomes" id="UP000467841">
    <property type="component" value="Unassembled WGS sequence"/>
</dbReference>
<comment type="caution">
    <text evidence="1">The sequence shown here is derived from an EMBL/GenBank/DDBJ whole genome shotgun (WGS) entry which is preliminary data.</text>
</comment>